<dbReference type="EMBL" id="ATMH01001588">
    <property type="protein sequence ID" value="EPY34430.1"/>
    <property type="molecule type" value="Genomic_DNA"/>
</dbReference>
<evidence type="ECO:0000256" key="1">
    <source>
        <dbReference type="ARBA" id="ARBA00010884"/>
    </source>
</evidence>
<dbReference type="GO" id="GO:0047372">
    <property type="term" value="F:monoacylglycerol lipase activity"/>
    <property type="evidence" value="ECO:0007669"/>
    <property type="project" value="TreeGrafter"/>
</dbReference>
<keyword evidence="4" id="KW-1185">Reference proteome</keyword>
<reference evidence="2 4" key="1">
    <citation type="journal article" date="2013" name="PLoS ONE">
        <title>Predicting the Proteins of Angomonas deanei, Strigomonas culicis and Their Respective Endosymbionts Reveals New Aspects of the Trypanosomatidae Family.</title>
        <authorList>
            <person name="Motta M.C."/>
            <person name="Martins A.C."/>
            <person name="de Souza S.S."/>
            <person name="Catta-Preta C.M."/>
            <person name="Silva R."/>
            <person name="Klein C.C."/>
            <person name="de Almeida L.G."/>
            <person name="de Lima Cunha O."/>
            <person name="Ciapina L.P."/>
            <person name="Brocchi M."/>
            <person name="Colabardini A.C."/>
            <person name="de Araujo Lima B."/>
            <person name="Machado C.R."/>
            <person name="de Almeida Soares C.M."/>
            <person name="Probst C.M."/>
            <person name="de Menezes C.B."/>
            <person name="Thompson C.E."/>
            <person name="Bartholomeu D.C."/>
            <person name="Gradia D.F."/>
            <person name="Pavoni D.P."/>
            <person name="Grisard E.C."/>
            <person name="Fantinatti-Garboggini F."/>
            <person name="Marchini F.K."/>
            <person name="Rodrigues-Luiz G.F."/>
            <person name="Wagner G."/>
            <person name="Goldman G.H."/>
            <person name="Fietto J.L."/>
            <person name="Elias M.C."/>
            <person name="Goldman M.H."/>
            <person name="Sagot M.F."/>
            <person name="Pereira M."/>
            <person name="Stoco P.H."/>
            <person name="de Mendonca-Neto R.P."/>
            <person name="Teixeira S.M."/>
            <person name="Maciel T.E."/>
            <person name="de Oliveira Mendes T.A."/>
            <person name="Urmenyi T.P."/>
            <person name="de Souza W."/>
            <person name="Schenkman S."/>
            <person name="de Vasconcelos A.T."/>
        </authorList>
    </citation>
    <scope>NUCLEOTIDE SEQUENCE [LARGE SCALE GENOMIC DNA]</scope>
</reference>
<evidence type="ECO:0008006" key="5">
    <source>
        <dbReference type="Google" id="ProtNLM"/>
    </source>
</evidence>
<evidence type="ECO:0000313" key="2">
    <source>
        <dbReference type="EMBL" id="EPY18777.1"/>
    </source>
</evidence>
<dbReference type="EMBL" id="ATMH01009780">
    <property type="protein sequence ID" value="EPY18777.1"/>
    <property type="molecule type" value="Genomic_DNA"/>
</dbReference>
<name>S9TKP9_9TRYP</name>
<dbReference type="OrthoDB" id="5954035at2759"/>
<dbReference type="InterPro" id="IPR050960">
    <property type="entry name" value="AB_hydrolase_4_sf"/>
</dbReference>
<dbReference type="GO" id="GO:0034338">
    <property type="term" value="F:short-chain carboxylesterase activity"/>
    <property type="evidence" value="ECO:0007669"/>
    <property type="project" value="TreeGrafter"/>
</dbReference>
<evidence type="ECO:0000313" key="4">
    <source>
        <dbReference type="Proteomes" id="UP000015354"/>
    </source>
</evidence>
<organism evidence="2 4">
    <name type="scientific">Strigomonas culicis</name>
    <dbReference type="NCBI Taxonomy" id="28005"/>
    <lineage>
        <taxon>Eukaryota</taxon>
        <taxon>Discoba</taxon>
        <taxon>Euglenozoa</taxon>
        <taxon>Kinetoplastea</taxon>
        <taxon>Metakinetoplastina</taxon>
        <taxon>Trypanosomatida</taxon>
        <taxon>Trypanosomatidae</taxon>
        <taxon>Strigomonadinae</taxon>
        <taxon>Strigomonas</taxon>
    </lineage>
</organism>
<proteinExistence type="inferred from homology"/>
<accession>S9TKP9</accession>
<reference evidence="2" key="2">
    <citation type="submission" date="2013-03" db="EMBL/GenBank/DDBJ databases">
        <authorList>
            <person name="Motta M.C.M."/>
            <person name="Martins A.C.A."/>
            <person name="Preta C.M.C.C."/>
            <person name="Silva R."/>
            <person name="de Souza S.S."/>
            <person name="Klein C.C."/>
            <person name="de Almeida L.G.P."/>
            <person name="Cunha O.L."/>
            <person name="Colabardini A.C."/>
            <person name="Lima B.A."/>
            <person name="Machado C.R."/>
            <person name="Soares C.M.A."/>
            <person name="de Menezes C.B.A."/>
            <person name="Bartolomeu D.C."/>
            <person name="Grisard E.C."/>
            <person name="Fantinatti-Garboggini F."/>
            <person name="Rodrigues-Luiz G.F."/>
            <person name="Wagner G."/>
            <person name="Goldman G.H."/>
            <person name="Fietto J.L.R."/>
            <person name="Ciapina L.P."/>
            <person name="Brocchi M."/>
            <person name="Elias M.C."/>
            <person name="Goldman M.H.S."/>
            <person name="Sagot M.-F."/>
            <person name="Pereira M."/>
            <person name="Stoco P.H."/>
            <person name="Teixeira S.M.R."/>
            <person name="de Mendonca-Neto R.P."/>
            <person name="Maciel T.E.F."/>
            <person name="Mendes T.A.O."/>
            <person name="Urmenyi T.P."/>
            <person name="Teixeira M.M.G."/>
            <person name="de Camargo E.F.P."/>
            <person name="de Sousa W."/>
            <person name="Schenkman S."/>
            <person name="de Vasconcelos A.T.R."/>
        </authorList>
    </citation>
    <scope>NUCLEOTIDE SEQUENCE</scope>
</reference>
<dbReference type="PANTHER" id="PTHR10794:SF63">
    <property type="entry name" value="ALPHA_BETA HYDROLASE 1, ISOFORM A"/>
    <property type="match status" value="1"/>
</dbReference>
<gene>
    <name evidence="3" type="ORF">STCU_01588</name>
    <name evidence="2" type="ORF">STCU_09780</name>
</gene>
<comment type="caution">
    <text evidence="2">The sequence shown here is derived from an EMBL/GenBank/DDBJ whole genome shotgun (WGS) entry which is preliminary data.</text>
</comment>
<dbReference type="InterPro" id="IPR029058">
    <property type="entry name" value="AB_hydrolase_fold"/>
</dbReference>
<dbReference type="AlphaFoldDB" id="S9TKP9"/>
<dbReference type="SUPFAM" id="SSF53474">
    <property type="entry name" value="alpha/beta-Hydrolases"/>
    <property type="match status" value="1"/>
</dbReference>
<sequence length="557" mass="61520">MAPPTFLQRVSFTSKHVFCHIFLYWIPRAVSFFILKLPKFLWGLWKSPNKRNYLARDNLFHKEREILIVASETDATARRRFGLDRGAAPADGVTYFNTERYEFPLYNGHLQTILGGLRPNYAATDDVTSSRRHGKSHAHAAAPKTYDYTKVYKRETVKGSDGQQLNLDFLFPPGFERVVDAADAAVPVNGHVRGVLFVLPGLLNSSTSNYLFHFARMAARQHYVVCALNWRGMGSKPLEVPRLFSATYTDDIRHVLDSYFFTPPAAEAVAPPRCHAALLRHFGVAVSAEAPIIGVGFSLGGINLIKYVAEQEVRAQEACRDAGPCATAAERRARHRNTPLAAVLCVTSPFDLNGSDVCSGSWQYTQIYEKAFALGLRKYAHHNREMLMQLPNVDTRYFSFDGPREGDGAAAGAEAGARRHLTIKDIRSIRQFDAYINASHNGFDSPEAYYAAANSLPWLERMGAAAAGAPINDTFVCCISNSDDPLCGPPIDTARWRRAVAANPHVVYIETPAGGHLGYVGGVAAEWRGEAGPSDLLLLHLADSFCLRRAQQKSKSA</sequence>
<dbReference type="PANTHER" id="PTHR10794">
    <property type="entry name" value="ABHYDROLASE DOMAIN-CONTAINING PROTEIN"/>
    <property type="match status" value="1"/>
</dbReference>
<dbReference type="Proteomes" id="UP000015354">
    <property type="component" value="Unassembled WGS sequence"/>
</dbReference>
<dbReference type="Gene3D" id="3.40.50.1820">
    <property type="entry name" value="alpha/beta hydrolase"/>
    <property type="match status" value="1"/>
</dbReference>
<protein>
    <recommendedName>
        <fullName evidence="5">AB hydrolase-1 domain-containing protein</fullName>
    </recommendedName>
</protein>
<evidence type="ECO:0000313" key="3">
    <source>
        <dbReference type="EMBL" id="EPY34430.1"/>
    </source>
</evidence>
<comment type="similarity">
    <text evidence="1">Belongs to the AB hydrolase superfamily. AB hydrolase 4 family.</text>
</comment>